<feature type="region of interest" description="Disordered" evidence="5">
    <location>
        <begin position="1"/>
        <end position="274"/>
    </location>
</feature>
<evidence type="ECO:0000259" key="6">
    <source>
        <dbReference type="PROSITE" id="PS50089"/>
    </source>
</evidence>
<dbReference type="GO" id="GO:0051865">
    <property type="term" value="P:protein autoubiquitination"/>
    <property type="evidence" value="ECO:0007669"/>
    <property type="project" value="TreeGrafter"/>
</dbReference>
<evidence type="ECO:0000256" key="1">
    <source>
        <dbReference type="ARBA" id="ARBA00022723"/>
    </source>
</evidence>
<dbReference type="InterPro" id="IPR001841">
    <property type="entry name" value="Znf_RING"/>
</dbReference>
<feature type="compositionally biased region" description="Basic and acidic residues" evidence="5">
    <location>
        <begin position="236"/>
        <end position="263"/>
    </location>
</feature>
<protein>
    <recommendedName>
        <fullName evidence="6">RING-type domain-containing protein</fullName>
    </recommendedName>
</protein>
<keyword evidence="3" id="KW-0862">Zinc</keyword>
<dbReference type="InterPro" id="IPR047126">
    <property type="entry name" value="RNF141-like"/>
</dbReference>
<sequence length="347" mass="38337">MARNSRRNGRRNRQPVASTTRNRGQALRELEPEAAQAQSSTSADTEDEYINELVNNYSNDYPTEEEEEEEEEDNSDNSSSISSSFSGRYDSPENSNNNTQNEILDIQDNLDREGAVSNSNSTTPREFTLINTQFSPTVVRYRRNFDRRQSEASSSEADNSSSSSSSSDGRAATNEPIVIDTTQPSHPSSSIQLVMDPQSPQSLSRPPPNEDTQPNNIAPGRSNKRKRVSTKRSKEKKKEGKETAEEHGKDKRLRSEGTSKDSAGDNGGSTSTSEGAAAAAKTRIMFKCAVCLDLPDPAVFVHPCGHVFCEACAQGAVQSTRKCPVCRHQMRARDIRVLQFRIANIKR</sequence>
<feature type="compositionally biased region" description="Polar residues" evidence="5">
    <location>
        <begin position="116"/>
        <end position="136"/>
    </location>
</feature>
<evidence type="ECO:0000313" key="8">
    <source>
        <dbReference type="Proteomes" id="UP001145021"/>
    </source>
</evidence>
<feature type="compositionally biased region" description="Polar residues" evidence="5">
    <location>
        <begin position="180"/>
        <end position="192"/>
    </location>
</feature>
<dbReference type="PANTHER" id="PTHR12109:SF3">
    <property type="entry name" value="RING FINGER PROTEIN 141"/>
    <property type="match status" value="1"/>
</dbReference>
<keyword evidence="2 4" id="KW-0863">Zinc-finger</keyword>
<feature type="domain" description="RING-type" evidence="6">
    <location>
        <begin position="288"/>
        <end position="327"/>
    </location>
</feature>
<feature type="compositionally biased region" description="Acidic residues" evidence="5">
    <location>
        <begin position="62"/>
        <end position="75"/>
    </location>
</feature>
<evidence type="ECO:0000313" key="7">
    <source>
        <dbReference type="EMBL" id="KAJ1643037.1"/>
    </source>
</evidence>
<feature type="compositionally biased region" description="Basic residues" evidence="5">
    <location>
        <begin position="1"/>
        <end position="13"/>
    </location>
</feature>
<dbReference type="SUPFAM" id="SSF57850">
    <property type="entry name" value="RING/U-box"/>
    <property type="match status" value="1"/>
</dbReference>
<dbReference type="PROSITE" id="PS00518">
    <property type="entry name" value="ZF_RING_1"/>
    <property type="match status" value="1"/>
</dbReference>
<dbReference type="InterPro" id="IPR013083">
    <property type="entry name" value="Znf_RING/FYVE/PHD"/>
</dbReference>
<name>A0A9W7XHP7_9FUNG</name>
<dbReference type="Proteomes" id="UP001145021">
    <property type="component" value="Unassembled WGS sequence"/>
</dbReference>
<evidence type="ECO:0000256" key="3">
    <source>
        <dbReference type="ARBA" id="ARBA00022833"/>
    </source>
</evidence>
<feature type="compositionally biased region" description="Low complexity" evidence="5">
    <location>
        <begin position="151"/>
        <end position="168"/>
    </location>
</feature>
<feature type="compositionally biased region" description="Polar residues" evidence="5">
    <location>
        <begin position="92"/>
        <end position="102"/>
    </location>
</feature>
<dbReference type="SMART" id="SM00184">
    <property type="entry name" value="RING"/>
    <property type="match status" value="1"/>
</dbReference>
<organism evidence="7 8">
    <name type="scientific">Coemansia asiatica</name>
    <dbReference type="NCBI Taxonomy" id="1052880"/>
    <lineage>
        <taxon>Eukaryota</taxon>
        <taxon>Fungi</taxon>
        <taxon>Fungi incertae sedis</taxon>
        <taxon>Zoopagomycota</taxon>
        <taxon>Kickxellomycotina</taxon>
        <taxon>Kickxellomycetes</taxon>
        <taxon>Kickxellales</taxon>
        <taxon>Kickxellaceae</taxon>
        <taxon>Coemansia</taxon>
    </lineage>
</organism>
<dbReference type="Gene3D" id="3.30.40.10">
    <property type="entry name" value="Zinc/RING finger domain, C3HC4 (zinc finger)"/>
    <property type="match status" value="1"/>
</dbReference>
<dbReference type="InterPro" id="IPR017907">
    <property type="entry name" value="Znf_RING_CS"/>
</dbReference>
<dbReference type="GO" id="GO:0004842">
    <property type="term" value="F:ubiquitin-protein transferase activity"/>
    <property type="evidence" value="ECO:0007669"/>
    <property type="project" value="TreeGrafter"/>
</dbReference>
<proteinExistence type="predicted"/>
<keyword evidence="1" id="KW-0479">Metal-binding</keyword>
<evidence type="ECO:0000256" key="5">
    <source>
        <dbReference type="SAM" id="MobiDB-lite"/>
    </source>
</evidence>
<dbReference type="PANTHER" id="PTHR12109">
    <property type="entry name" value="RING FINGER PROTEIN 141-RELATED"/>
    <property type="match status" value="1"/>
</dbReference>
<evidence type="ECO:0000256" key="4">
    <source>
        <dbReference type="PROSITE-ProRule" id="PRU00175"/>
    </source>
</evidence>
<dbReference type="PROSITE" id="PS50089">
    <property type="entry name" value="ZF_RING_2"/>
    <property type="match status" value="1"/>
</dbReference>
<dbReference type="Pfam" id="PF13923">
    <property type="entry name" value="zf-C3HC4_2"/>
    <property type="match status" value="1"/>
</dbReference>
<accession>A0A9W7XHP7</accession>
<dbReference type="AlphaFoldDB" id="A0A9W7XHP7"/>
<feature type="compositionally biased region" description="Low complexity" evidence="5">
    <location>
        <begin position="34"/>
        <end position="43"/>
    </location>
</feature>
<evidence type="ECO:0000256" key="2">
    <source>
        <dbReference type="ARBA" id="ARBA00022771"/>
    </source>
</evidence>
<comment type="caution">
    <text evidence="7">The sequence shown here is derived from an EMBL/GenBank/DDBJ whole genome shotgun (WGS) entry which is preliminary data.</text>
</comment>
<dbReference type="EMBL" id="JANBOH010000304">
    <property type="protein sequence ID" value="KAJ1643037.1"/>
    <property type="molecule type" value="Genomic_DNA"/>
</dbReference>
<dbReference type="CDD" id="cd16449">
    <property type="entry name" value="RING-HC"/>
    <property type="match status" value="1"/>
</dbReference>
<reference evidence="7" key="1">
    <citation type="submission" date="2022-07" db="EMBL/GenBank/DDBJ databases">
        <title>Phylogenomic reconstructions and comparative analyses of Kickxellomycotina fungi.</title>
        <authorList>
            <person name="Reynolds N.K."/>
            <person name="Stajich J.E."/>
            <person name="Barry K."/>
            <person name="Grigoriev I.V."/>
            <person name="Crous P."/>
            <person name="Smith M.E."/>
        </authorList>
    </citation>
    <scope>NUCLEOTIDE SEQUENCE</scope>
    <source>
        <strain evidence="7">NBRC 105413</strain>
    </source>
</reference>
<keyword evidence="8" id="KW-1185">Reference proteome</keyword>
<feature type="compositionally biased region" description="Basic residues" evidence="5">
    <location>
        <begin position="222"/>
        <end position="235"/>
    </location>
</feature>
<gene>
    <name evidence="7" type="ORF">LPJ64_005155</name>
</gene>
<dbReference type="GO" id="GO:0008270">
    <property type="term" value="F:zinc ion binding"/>
    <property type="evidence" value="ECO:0007669"/>
    <property type="project" value="UniProtKB-KW"/>
</dbReference>